<evidence type="ECO:0000259" key="10">
    <source>
        <dbReference type="PROSITE" id="PS50173"/>
    </source>
</evidence>
<evidence type="ECO:0000313" key="11">
    <source>
        <dbReference type="EMBL" id="QHI95511.1"/>
    </source>
</evidence>
<dbReference type="GO" id="GO:0005829">
    <property type="term" value="C:cytosol"/>
    <property type="evidence" value="ECO:0007669"/>
    <property type="project" value="TreeGrafter"/>
</dbReference>
<dbReference type="SUPFAM" id="SSF56672">
    <property type="entry name" value="DNA/RNA polymerases"/>
    <property type="match status" value="1"/>
</dbReference>
<dbReference type="PANTHER" id="PTHR11076">
    <property type="entry name" value="DNA REPAIR POLYMERASE UMUC / TRANSFERASE FAMILY MEMBER"/>
    <property type="match status" value="1"/>
</dbReference>
<dbReference type="Gene3D" id="3.40.1170.60">
    <property type="match status" value="1"/>
</dbReference>
<evidence type="ECO:0000256" key="5">
    <source>
        <dbReference type="ARBA" id="ARBA00023199"/>
    </source>
</evidence>
<dbReference type="InterPro" id="IPR025188">
    <property type="entry name" value="DUF4113"/>
</dbReference>
<dbReference type="Pfam" id="PF00817">
    <property type="entry name" value="IMS"/>
    <property type="match status" value="1"/>
</dbReference>
<sequence length="418" mass="46955">MPVFGLIDGNSFYCSCERAFKPSIQKKPVVVLSNNDGCSIARTAEAKALGVKMGEPYHVCKERPELSDVVWFSSNYVLYGDLSRRFYLSLAERLPKVEPYSIDEMFIDLSGFDDVAGLCALLRSEVMRVAKIPTCIGWGPTKTLAKLANAIAKKHTELNGLCDLTNEQTRKNWLDRLDIDEVWGLGKQNCAKLHKLGVRTIADFVALPPEHVQKLLSVVGKRLQLELKGQSCLSFADMETNKKSIATTKSFGRVVTQWKEMREVIATYATRAAEKLRAEGLQAGYLSVFIHTNRHSGDPYYSNQRGAVIEPTYDTAVLITESIRLLKPLWKNGYRYYKAGIILNDLSCLSNQSDLFSTYDKEKSGTLMQVLDDINARYGRGTLRPSSTALRPSWGARSAMRSPRYTTHLDEIVKARSW</sequence>
<dbReference type="InterPro" id="IPR050116">
    <property type="entry name" value="DNA_polymerase-Y"/>
</dbReference>
<dbReference type="PROSITE" id="PS50173">
    <property type="entry name" value="UMUC"/>
    <property type="match status" value="1"/>
</dbReference>
<dbReference type="CDD" id="cd01700">
    <property type="entry name" value="PolY_Pol_V_umuC"/>
    <property type="match status" value="1"/>
</dbReference>
<protein>
    <recommendedName>
        <fullName evidence="3">DNA-directed DNA polymerase</fullName>
        <ecNumber evidence="3">2.7.7.7</ecNumber>
    </recommendedName>
</protein>
<dbReference type="Proteomes" id="UP000463975">
    <property type="component" value="Chromosome"/>
</dbReference>
<comment type="subunit">
    <text evidence="2">Monomer.</text>
</comment>
<evidence type="ECO:0000256" key="6">
    <source>
        <dbReference type="ARBA" id="ARBA00023204"/>
    </source>
</evidence>
<proteinExistence type="inferred from homology"/>
<dbReference type="EC" id="2.7.7.7" evidence="3"/>
<name>A0A6P1NKW4_9PROT</name>
<dbReference type="AlphaFoldDB" id="A0A6P1NKW4"/>
<dbReference type="GO" id="GO:0009432">
    <property type="term" value="P:SOS response"/>
    <property type="evidence" value="ECO:0007669"/>
    <property type="project" value="UniProtKB-KW"/>
</dbReference>
<keyword evidence="4" id="KW-0227">DNA damage</keyword>
<evidence type="ECO:0000313" key="12">
    <source>
        <dbReference type="Proteomes" id="UP000463975"/>
    </source>
</evidence>
<dbReference type="Gene3D" id="1.10.150.20">
    <property type="entry name" value="5' to 3' exonuclease, C-terminal subdomain"/>
    <property type="match status" value="1"/>
</dbReference>
<reference evidence="11 12" key="1">
    <citation type="submission" date="2020-01" db="EMBL/GenBank/DDBJ databases">
        <title>Genome sequencing of strain KACC 21507.</title>
        <authorList>
            <person name="Heo J."/>
            <person name="Kim S.-J."/>
            <person name="Kim J.-S."/>
            <person name="Hong S.-B."/>
            <person name="Kwon S.-W."/>
        </authorList>
    </citation>
    <scope>NUCLEOTIDE SEQUENCE [LARGE SCALE GENOMIC DNA]</scope>
    <source>
        <strain evidence="11 12">KACC 21507</strain>
    </source>
</reference>
<accession>A0A6P1NKW4</accession>
<organism evidence="11 12">
    <name type="scientific">Aristophania vespae</name>
    <dbReference type="NCBI Taxonomy" id="2697033"/>
    <lineage>
        <taxon>Bacteria</taxon>
        <taxon>Pseudomonadati</taxon>
        <taxon>Pseudomonadota</taxon>
        <taxon>Alphaproteobacteria</taxon>
        <taxon>Acetobacterales</taxon>
        <taxon>Acetobacteraceae</taxon>
        <taxon>Aristophania</taxon>
    </lineage>
</organism>
<evidence type="ECO:0000256" key="4">
    <source>
        <dbReference type="ARBA" id="ARBA00022763"/>
    </source>
</evidence>
<dbReference type="PANTHER" id="PTHR11076:SF34">
    <property type="entry name" value="PROTEIN UMUC"/>
    <property type="match status" value="1"/>
</dbReference>
<evidence type="ECO:0000256" key="2">
    <source>
        <dbReference type="ARBA" id="ARBA00011245"/>
    </source>
</evidence>
<dbReference type="KEGG" id="bomb:GT348_03830"/>
<evidence type="ECO:0000256" key="9">
    <source>
        <dbReference type="ARBA" id="ARBA00049244"/>
    </source>
</evidence>
<dbReference type="InterPro" id="IPR043128">
    <property type="entry name" value="Rev_trsase/Diguanyl_cyclase"/>
</dbReference>
<dbReference type="InterPro" id="IPR017961">
    <property type="entry name" value="DNA_pol_Y-fam_little_finger"/>
</dbReference>
<dbReference type="GO" id="GO:0003887">
    <property type="term" value="F:DNA-directed DNA polymerase activity"/>
    <property type="evidence" value="ECO:0007669"/>
    <property type="project" value="TreeGrafter"/>
</dbReference>
<feature type="domain" description="UmuC" evidence="10">
    <location>
        <begin position="4"/>
        <end position="186"/>
    </location>
</feature>
<dbReference type="Pfam" id="PF11799">
    <property type="entry name" value="IMS_C"/>
    <property type="match status" value="1"/>
</dbReference>
<keyword evidence="6" id="KW-0234">DNA repair</keyword>
<dbReference type="EMBL" id="CP047652">
    <property type="protein sequence ID" value="QHI95511.1"/>
    <property type="molecule type" value="Genomic_DNA"/>
</dbReference>
<dbReference type="InterPro" id="IPR043502">
    <property type="entry name" value="DNA/RNA_pol_sf"/>
</dbReference>
<dbReference type="GO" id="GO:0003684">
    <property type="term" value="F:damaged DNA binding"/>
    <property type="evidence" value="ECO:0007669"/>
    <property type="project" value="InterPro"/>
</dbReference>
<evidence type="ECO:0000256" key="3">
    <source>
        <dbReference type="ARBA" id="ARBA00012417"/>
    </source>
</evidence>
<evidence type="ECO:0000256" key="7">
    <source>
        <dbReference type="ARBA" id="ARBA00023236"/>
    </source>
</evidence>
<dbReference type="RefSeq" id="WP_160618588.1">
    <property type="nucleotide sequence ID" value="NZ_CP047652.1"/>
</dbReference>
<dbReference type="GO" id="GO:0042276">
    <property type="term" value="P:error-prone translesion synthesis"/>
    <property type="evidence" value="ECO:0007669"/>
    <property type="project" value="TreeGrafter"/>
</dbReference>
<dbReference type="InterPro" id="IPR001126">
    <property type="entry name" value="UmuC"/>
</dbReference>
<evidence type="ECO:0000256" key="8">
    <source>
        <dbReference type="ARBA" id="ARBA00025589"/>
    </source>
</evidence>
<keyword evidence="5" id="KW-0741">SOS mutagenesis</keyword>
<dbReference type="Gene3D" id="3.30.70.270">
    <property type="match status" value="1"/>
</dbReference>
<gene>
    <name evidence="11" type="ORF">GT348_03830</name>
</gene>
<keyword evidence="7" id="KW-0742">SOS response</keyword>
<dbReference type="GO" id="GO:0006281">
    <property type="term" value="P:DNA repair"/>
    <property type="evidence" value="ECO:0007669"/>
    <property type="project" value="UniProtKB-KW"/>
</dbReference>
<comment type="function">
    <text evidence="8">Poorly processive, error-prone DNA polymerase involved in untargeted mutagenesis. Copies undamaged DNA at stalled replication forks, which arise in vivo from mismatched or misaligned primer ends. These misaligned primers can be extended by PolIV. Exhibits no 3'-5' exonuclease (proofreading) activity. May be involved in translesional synthesis, in conjunction with the beta clamp from PolIII.</text>
</comment>
<keyword evidence="12" id="KW-1185">Reference proteome</keyword>
<dbReference type="Pfam" id="PF13438">
    <property type="entry name" value="DUF4113"/>
    <property type="match status" value="1"/>
</dbReference>
<evidence type="ECO:0000256" key="1">
    <source>
        <dbReference type="ARBA" id="ARBA00010945"/>
    </source>
</evidence>
<comment type="similarity">
    <text evidence="1">Belongs to the DNA polymerase type-Y family.</text>
</comment>
<comment type="catalytic activity">
    <reaction evidence="9">
        <text>DNA(n) + a 2'-deoxyribonucleoside 5'-triphosphate = DNA(n+1) + diphosphate</text>
        <dbReference type="Rhea" id="RHEA:22508"/>
        <dbReference type="Rhea" id="RHEA-COMP:17339"/>
        <dbReference type="Rhea" id="RHEA-COMP:17340"/>
        <dbReference type="ChEBI" id="CHEBI:33019"/>
        <dbReference type="ChEBI" id="CHEBI:61560"/>
        <dbReference type="ChEBI" id="CHEBI:173112"/>
        <dbReference type="EC" id="2.7.7.7"/>
    </reaction>
</comment>